<dbReference type="InterPro" id="IPR006045">
    <property type="entry name" value="Cupin_1"/>
</dbReference>
<protein>
    <submittedName>
        <fullName evidence="2">Cupin domain-containing protein</fullName>
    </submittedName>
</protein>
<reference evidence="3" key="1">
    <citation type="journal article" date="2019" name="Int. J. Syst. Evol. Microbiol.">
        <title>The Global Catalogue of Microorganisms (GCM) 10K type strain sequencing project: providing services to taxonomists for standard genome sequencing and annotation.</title>
        <authorList>
            <consortium name="The Broad Institute Genomics Platform"/>
            <consortium name="The Broad Institute Genome Sequencing Center for Infectious Disease"/>
            <person name="Wu L."/>
            <person name="Ma J."/>
        </authorList>
    </citation>
    <scope>NUCLEOTIDE SEQUENCE [LARGE SCALE GENOMIC DNA]</scope>
    <source>
        <strain evidence="3">JCM 17441</strain>
    </source>
</reference>
<dbReference type="EMBL" id="BAABAT010000008">
    <property type="protein sequence ID" value="GAA4249856.1"/>
    <property type="molecule type" value="Genomic_DNA"/>
</dbReference>
<evidence type="ECO:0000313" key="3">
    <source>
        <dbReference type="Proteomes" id="UP001500620"/>
    </source>
</evidence>
<organism evidence="2 3">
    <name type="scientific">Dactylosporangium darangshiense</name>
    <dbReference type="NCBI Taxonomy" id="579108"/>
    <lineage>
        <taxon>Bacteria</taxon>
        <taxon>Bacillati</taxon>
        <taxon>Actinomycetota</taxon>
        <taxon>Actinomycetes</taxon>
        <taxon>Micromonosporales</taxon>
        <taxon>Micromonosporaceae</taxon>
        <taxon>Dactylosporangium</taxon>
    </lineage>
</organism>
<dbReference type="Gene3D" id="2.60.120.10">
    <property type="entry name" value="Jelly Rolls"/>
    <property type="match status" value="1"/>
</dbReference>
<dbReference type="SUPFAM" id="SSF51182">
    <property type="entry name" value="RmlC-like cupins"/>
    <property type="match status" value="1"/>
</dbReference>
<dbReference type="InterPro" id="IPR011051">
    <property type="entry name" value="RmlC_Cupin_sf"/>
</dbReference>
<comment type="caution">
    <text evidence="2">The sequence shown here is derived from an EMBL/GenBank/DDBJ whole genome shotgun (WGS) entry which is preliminary data.</text>
</comment>
<proteinExistence type="predicted"/>
<dbReference type="Pfam" id="PF00190">
    <property type="entry name" value="Cupin_1"/>
    <property type="match status" value="1"/>
</dbReference>
<dbReference type="Proteomes" id="UP001500620">
    <property type="component" value="Unassembled WGS sequence"/>
</dbReference>
<dbReference type="RefSeq" id="WP_345128043.1">
    <property type="nucleotide sequence ID" value="NZ_BAABAT010000008.1"/>
</dbReference>
<dbReference type="PANTHER" id="PTHR36440:SF1">
    <property type="entry name" value="PUTATIVE (AFU_ORTHOLOGUE AFUA_8G07350)-RELATED"/>
    <property type="match status" value="1"/>
</dbReference>
<name>A0ABP8D8B3_9ACTN</name>
<accession>A0ABP8D8B3</accession>
<dbReference type="InterPro" id="IPR053146">
    <property type="entry name" value="QDO-like"/>
</dbReference>
<sequence length="177" mass="18473">MTDGLMLPPGGGTRIPSAGMTLKIGAERSATWSMFEAEVAPGFDVGAHRHAAAEEVFYVLDGELDLLAFEPETMTAGDWRAWTSGDGATVLRGGPGSVMWVPPGCPHAFANPLDTPARLLFLVAPSGHEDYLAEVGRALASAGGAPDPAVIAAVRARHDIEQLTPMRRGPAQISTTA</sequence>
<feature type="domain" description="Cupin type-1" evidence="1">
    <location>
        <begin position="31"/>
        <end position="126"/>
    </location>
</feature>
<evidence type="ECO:0000313" key="2">
    <source>
        <dbReference type="EMBL" id="GAA4249856.1"/>
    </source>
</evidence>
<gene>
    <name evidence="2" type="ORF">GCM10022255_035710</name>
</gene>
<dbReference type="PANTHER" id="PTHR36440">
    <property type="entry name" value="PUTATIVE (AFU_ORTHOLOGUE AFUA_8G07350)-RELATED"/>
    <property type="match status" value="1"/>
</dbReference>
<keyword evidence="3" id="KW-1185">Reference proteome</keyword>
<evidence type="ECO:0000259" key="1">
    <source>
        <dbReference type="Pfam" id="PF00190"/>
    </source>
</evidence>
<dbReference type="InterPro" id="IPR014710">
    <property type="entry name" value="RmlC-like_jellyroll"/>
</dbReference>